<dbReference type="Pfam" id="PF13472">
    <property type="entry name" value="Lipase_GDSL_2"/>
    <property type="match status" value="1"/>
</dbReference>
<dbReference type="EMBL" id="JAKNSF020000079">
    <property type="protein sequence ID" value="KAK7719407.1"/>
    <property type="molecule type" value="Genomic_DNA"/>
</dbReference>
<evidence type="ECO:0000256" key="1">
    <source>
        <dbReference type="SAM" id="MobiDB-lite"/>
    </source>
</evidence>
<dbReference type="PANTHER" id="PTHR30383:SF5">
    <property type="entry name" value="SGNH HYDROLASE-TYPE ESTERASE DOMAIN-CONTAINING PROTEIN"/>
    <property type="match status" value="1"/>
</dbReference>
<organism evidence="5 6">
    <name type="scientific">Diaporthe eres</name>
    <name type="common">Phomopsis oblonga</name>
    <dbReference type="NCBI Taxonomy" id="83184"/>
    <lineage>
        <taxon>Eukaryota</taxon>
        <taxon>Fungi</taxon>
        <taxon>Dikarya</taxon>
        <taxon>Ascomycota</taxon>
        <taxon>Pezizomycotina</taxon>
        <taxon>Sordariomycetes</taxon>
        <taxon>Sordariomycetidae</taxon>
        <taxon>Diaporthales</taxon>
        <taxon>Diaporthaceae</taxon>
        <taxon>Diaporthe</taxon>
        <taxon>Diaporthe eres species complex</taxon>
    </lineage>
</organism>
<dbReference type="InterPro" id="IPR051532">
    <property type="entry name" value="Ester_Hydrolysis_Enzymes"/>
</dbReference>
<dbReference type="Gene3D" id="3.40.50.1110">
    <property type="entry name" value="SGNH hydrolase"/>
    <property type="match status" value="1"/>
</dbReference>
<evidence type="ECO:0000313" key="5">
    <source>
        <dbReference type="EMBL" id="KAK7719407.1"/>
    </source>
</evidence>
<keyword evidence="2" id="KW-1133">Transmembrane helix</keyword>
<name>A0ABR1NXW6_DIAER</name>
<dbReference type="InterPro" id="IPR036514">
    <property type="entry name" value="SGNH_hydro_sf"/>
</dbReference>
<keyword evidence="3" id="KW-0732">Signal</keyword>
<keyword evidence="6" id="KW-1185">Reference proteome</keyword>
<accession>A0ABR1NXW6</accession>
<feature type="compositionally biased region" description="Low complexity" evidence="1">
    <location>
        <begin position="80"/>
        <end position="111"/>
    </location>
</feature>
<protein>
    <recommendedName>
        <fullName evidence="4">SGNH hydrolase-type esterase domain-containing protein</fullName>
    </recommendedName>
</protein>
<feature type="chain" id="PRO_5047129801" description="SGNH hydrolase-type esterase domain-containing protein" evidence="3">
    <location>
        <begin position="22"/>
        <end position="407"/>
    </location>
</feature>
<evidence type="ECO:0000256" key="3">
    <source>
        <dbReference type="SAM" id="SignalP"/>
    </source>
</evidence>
<evidence type="ECO:0000256" key="2">
    <source>
        <dbReference type="SAM" id="Phobius"/>
    </source>
</evidence>
<dbReference type="Proteomes" id="UP001430848">
    <property type="component" value="Unassembled WGS sequence"/>
</dbReference>
<keyword evidence="2" id="KW-0812">Transmembrane</keyword>
<reference evidence="5 6" key="1">
    <citation type="submission" date="2024-02" db="EMBL/GenBank/DDBJ databases">
        <title>De novo assembly and annotation of 12 fungi associated with fruit tree decline syndrome in Ontario, Canada.</title>
        <authorList>
            <person name="Sulman M."/>
            <person name="Ellouze W."/>
            <person name="Ilyukhin E."/>
        </authorList>
    </citation>
    <scope>NUCLEOTIDE SEQUENCE [LARGE SCALE GENOMIC DNA]</scope>
    <source>
        <strain evidence="5 6">M169</strain>
    </source>
</reference>
<dbReference type="InterPro" id="IPR013830">
    <property type="entry name" value="SGNH_hydro"/>
</dbReference>
<dbReference type="PANTHER" id="PTHR30383">
    <property type="entry name" value="THIOESTERASE 1/PROTEASE 1/LYSOPHOSPHOLIPASE L1"/>
    <property type="match status" value="1"/>
</dbReference>
<comment type="caution">
    <text evidence="5">The sequence shown here is derived from an EMBL/GenBank/DDBJ whole genome shotgun (WGS) entry which is preliminary data.</text>
</comment>
<feature type="transmembrane region" description="Helical" evidence="2">
    <location>
        <begin position="361"/>
        <end position="379"/>
    </location>
</feature>
<dbReference type="SUPFAM" id="SSF52266">
    <property type="entry name" value="SGNH hydrolase"/>
    <property type="match status" value="1"/>
</dbReference>
<feature type="region of interest" description="Disordered" evidence="1">
    <location>
        <begin position="79"/>
        <end position="122"/>
    </location>
</feature>
<feature type="signal peptide" evidence="3">
    <location>
        <begin position="1"/>
        <end position="21"/>
    </location>
</feature>
<proteinExistence type="predicted"/>
<feature type="domain" description="SGNH hydrolase-type esterase" evidence="4">
    <location>
        <begin position="169"/>
        <end position="304"/>
    </location>
</feature>
<keyword evidence="2" id="KW-0472">Membrane</keyword>
<gene>
    <name evidence="5" type="ORF">SLS63_010044</name>
</gene>
<sequence length="407" mass="43579">MRASALRSAITAMMAVPLTSGLAVPDAATDTTSPSAAIASSPDTNTVRILVCGDSISQGREGDFTWRYRLWEWFHKNSKTQSTTTKTTPTAPGHPTQPSNSPSSSSSSSSDNDTKNTYPTIQYVGPFNGTLPAEVDAINVDPTNPQTWGTYHPSVSPLFSPGGGSSHFAVYGRPAWQDIEPLHAQVSTHQPDVLVLHLGFNDIGWWGHNATDLILSIQRLVFNARLARPDIKVLIADVSHRVAVSGREDIEAITNEYNNLLDAGAAEWWTAGSPVEVVKVSKVYDCQVTACPAGIDGLHPNSLGDFQIARAYTQVLHDKFHYGDAPLEVPSPDTIPGFAASSSSPNGNGRLVGGHAPSPPVTFLAAGAGLFSLVLVAALRPEWIRLRRGRFGLGGVMKGRYHLLPSR</sequence>
<evidence type="ECO:0000259" key="4">
    <source>
        <dbReference type="Pfam" id="PF13472"/>
    </source>
</evidence>
<evidence type="ECO:0000313" key="6">
    <source>
        <dbReference type="Proteomes" id="UP001430848"/>
    </source>
</evidence>